<dbReference type="EMBL" id="CAJVPV010007143">
    <property type="protein sequence ID" value="CAG8615160.1"/>
    <property type="molecule type" value="Genomic_DNA"/>
</dbReference>
<feature type="domain" description="F-box" evidence="2">
    <location>
        <begin position="32"/>
        <end position="84"/>
    </location>
</feature>
<dbReference type="SUPFAM" id="SSF81383">
    <property type="entry name" value="F-box domain"/>
    <property type="match status" value="1"/>
</dbReference>
<dbReference type="AlphaFoldDB" id="A0A9N9GKH8"/>
<name>A0A9N9GKH8_9GLOM</name>
<dbReference type="InterPro" id="IPR036047">
    <property type="entry name" value="F-box-like_dom_sf"/>
</dbReference>
<feature type="region of interest" description="Disordered" evidence="1">
    <location>
        <begin position="352"/>
        <end position="402"/>
    </location>
</feature>
<accession>A0A9N9GKH8</accession>
<organism evidence="3 4">
    <name type="scientific">Acaulospora morrowiae</name>
    <dbReference type="NCBI Taxonomy" id="94023"/>
    <lineage>
        <taxon>Eukaryota</taxon>
        <taxon>Fungi</taxon>
        <taxon>Fungi incertae sedis</taxon>
        <taxon>Mucoromycota</taxon>
        <taxon>Glomeromycotina</taxon>
        <taxon>Glomeromycetes</taxon>
        <taxon>Diversisporales</taxon>
        <taxon>Acaulosporaceae</taxon>
        <taxon>Acaulospora</taxon>
    </lineage>
</organism>
<evidence type="ECO:0000256" key="1">
    <source>
        <dbReference type="SAM" id="MobiDB-lite"/>
    </source>
</evidence>
<keyword evidence="4" id="KW-1185">Reference proteome</keyword>
<dbReference type="PROSITE" id="PS50181">
    <property type="entry name" value="FBOX"/>
    <property type="match status" value="1"/>
</dbReference>
<dbReference type="Proteomes" id="UP000789342">
    <property type="component" value="Unassembled WGS sequence"/>
</dbReference>
<gene>
    <name evidence="3" type="ORF">AMORRO_LOCUS8402</name>
</gene>
<reference evidence="3" key="1">
    <citation type="submission" date="2021-06" db="EMBL/GenBank/DDBJ databases">
        <authorList>
            <person name="Kallberg Y."/>
            <person name="Tangrot J."/>
            <person name="Rosling A."/>
        </authorList>
    </citation>
    <scope>NUCLEOTIDE SEQUENCE</scope>
    <source>
        <strain evidence="3">CL551</strain>
    </source>
</reference>
<dbReference type="Pfam" id="PF00646">
    <property type="entry name" value="F-box"/>
    <property type="match status" value="1"/>
</dbReference>
<proteinExistence type="predicted"/>
<feature type="compositionally biased region" description="Basic residues" evidence="1">
    <location>
        <begin position="309"/>
        <end position="319"/>
    </location>
</feature>
<evidence type="ECO:0000313" key="4">
    <source>
        <dbReference type="Proteomes" id="UP000789342"/>
    </source>
</evidence>
<sequence length="728" mass="83159">MELDEVEHHPEDFDQFVAILNFLSEPVNYSPDAIMQDISFEIFVNICYHLPPQDLLMLACVCKNFNNMLNGNLFPICSEIWKTSRERFTVFKDMDPPRGMSQKQFVRLLNFERGCEFCKNKSHIQIYWSANVRSCKSCVLEKSKTHQELVTECQIDQRVINAIPHLIPCPDDNGRTHYYWFPCVLAAQSELGKNSDYKKPELKRLTDENIKRYRWITQCWSEQVEEQKSIVKEFIRNMGLNDFRDPIIEQMFEDVNANPFIKPDFDAYAEALRNLKPVNSSKSSRITVKREMRDDEVNAKTLTPTPPKVSKKKEKRARSRNYSLPSIENSTTSNSSTSDVYIKTEEEPIDWHNNTFLSKESGSSSSLAVGNRRSSASSDSGKKKMASLSPLDRAQNGITEVPVENGNKNKLLFSAVDEFARNGTLSTNFLGGVVKSEPLPTPVENSDGNKSSFAAIFSTLFDAGNKGMILPLRDESKKKNHSKNFNYGSSMVDPLIASHSRGDMSAAVEYPGMQMNFQQSLIYRPDIPFAVVPSPLPLLPPPRGPLNGEKNVSREVLWRRDDIVKGLKLVATTDNPPPLSKHKSLVPFTINIRDNLFQFLSLCKLFVNPPMFNNKNGYERSYLYRLIQKLQQEAAILKVTCKTRPPHILDIQGAISRNIYNYPIFRCRMCRNDCTVKPQVLKRIEKHVADVHKSLKVEEYAYVDENSVINYLHFAFLPELHVPDAPTK</sequence>
<feature type="compositionally biased region" description="Basic and acidic residues" evidence="1">
    <location>
        <begin position="288"/>
        <end position="298"/>
    </location>
</feature>
<feature type="region of interest" description="Disordered" evidence="1">
    <location>
        <begin position="280"/>
        <end position="340"/>
    </location>
</feature>
<dbReference type="OrthoDB" id="2322499at2759"/>
<evidence type="ECO:0000259" key="2">
    <source>
        <dbReference type="PROSITE" id="PS50181"/>
    </source>
</evidence>
<dbReference type="InterPro" id="IPR001810">
    <property type="entry name" value="F-box_dom"/>
</dbReference>
<protein>
    <submittedName>
        <fullName evidence="3">8770_t:CDS:1</fullName>
    </submittedName>
</protein>
<comment type="caution">
    <text evidence="3">The sequence shown here is derived from an EMBL/GenBank/DDBJ whole genome shotgun (WGS) entry which is preliminary data.</text>
</comment>
<evidence type="ECO:0000313" key="3">
    <source>
        <dbReference type="EMBL" id="CAG8615160.1"/>
    </source>
</evidence>
<feature type="compositionally biased region" description="Low complexity" evidence="1">
    <location>
        <begin position="329"/>
        <end position="338"/>
    </location>
</feature>
<dbReference type="CDD" id="cd09917">
    <property type="entry name" value="F-box_SF"/>
    <property type="match status" value="1"/>
</dbReference>